<dbReference type="InterPro" id="IPR007410">
    <property type="entry name" value="LpqE-like"/>
</dbReference>
<dbReference type="PATRIC" id="fig|1003195.11.peg.4497"/>
<dbReference type="PANTHER" id="PTHR36302:SF1">
    <property type="entry name" value="COPPER CHAPERONE PCU(A)C"/>
    <property type="match status" value="1"/>
</dbReference>
<feature type="signal peptide" evidence="1">
    <location>
        <begin position="1"/>
        <end position="30"/>
    </location>
</feature>
<dbReference type="PANTHER" id="PTHR36302">
    <property type="entry name" value="BLR7088 PROTEIN"/>
    <property type="match status" value="1"/>
</dbReference>
<feature type="chain" id="PRO_5038434993" description="Copper chaperone PCu(A)C" evidence="1">
    <location>
        <begin position="31"/>
        <end position="163"/>
    </location>
</feature>
<sequence>MTPTTRRAIRPTARWALATAALATAATALTGCGGNASGTAAAPQLKVSGGYVPQPPMADMATGYFTVTNTGAGDDRLTSVSSDLAPEVTMHSTQGGAMRAVSSFPVPAKGRLVLSTGGNHLMLMKLKRRPAVGDKVSFQLHFAKSAPITVEVPVEPASYHPKG</sequence>
<dbReference type="eggNOG" id="COG2847">
    <property type="taxonomic scope" value="Bacteria"/>
</dbReference>
<evidence type="ECO:0000313" key="2">
    <source>
        <dbReference type="EMBL" id="AEW95379.1"/>
    </source>
</evidence>
<evidence type="ECO:0000256" key="1">
    <source>
        <dbReference type="SAM" id="SignalP"/>
    </source>
</evidence>
<dbReference type="Pfam" id="PF04314">
    <property type="entry name" value="PCuAC"/>
    <property type="match status" value="1"/>
</dbReference>
<keyword evidence="3" id="KW-1185">Reference proteome</keyword>
<dbReference type="InterPro" id="IPR036182">
    <property type="entry name" value="PCuAC_sf"/>
</dbReference>
<evidence type="ECO:0000313" key="3">
    <source>
        <dbReference type="Proteomes" id="UP000007842"/>
    </source>
</evidence>
<dbReference type="KEGG" id="sct:SCAT_3016"/>
<name>F8K2S5_STREN</name>
<dbReference type="KEGG" id="scy:SCATT_30080"/>
<dbReference type="AlphaFoldDB" id="F8K2S5"/>
<dbReference type="SUPFAM" id="SSF110087">
    <property type="entry name" value="DR1885-like metal-binding protein"/>
    <property type="match status" value="1"/>
</dbReference>
<reference evidence="3" key="1">
    <citation type="submission" date="2011-12" db="EMBL/GenBank/DDBJ databases">
        <title>Complete genome sequence of Streptomyces cattleya strain DSM 46488.</title>
        <authorList>
            <person name="Ou H.-Y."/>
            <person name="Li P."/>
            <person name="Zhao C."/>
            <person name="O'Hagan D."/>
            <person name="Deng Z."/>
        </authorList>
    </citation>
    <scope>NUCLEOTIDE SEQUENCE [LARGE SCALE GENOMIC DNA]</scope>
    <source>
        <strain evidence="3">ATCC 35852 / DSM 46488 / JCM 4925 / NBRC 14057 / NRRL 8057</strain>
    </source>
</reference>
<dbReference type="STRING" id="1003195.SCATT_30080"/>
<dbReference type="EMBL" id="CP003219">
    <property type="protein sequence ID" value="AEW95379.1"/>
    <property type="molecule type" value="Genomic_DNA"/>
</dbReference>
<dbReference type="HOGENOM" id="CLU_100939_2_3_11"/>
<accession>F8K2S5</accession>
<dbReference type="Proteomes" id="UP000007842">
    <property type="component" value="Chromosome"/>
</dbReference>
<protein>
    <recommendedName>
        <fullName evidence="4">Copper chaperone PCu(A)C</fullName>
    </recommendedName>
</protein>
<dbReference type="PROSITE" id="PS51257">
    <property type="entry name" value="PROKAR_LIPOPROTEIN"/>
    <property type="match status" value="1"/>
</dbReference>
<organism evidence="2 3">
    <name type="scientific">Streptantibioticus cattleyicolor (strain ATCC 35852 / DSM 46488 / JCM 4925 / NBRC 14057 / NRRL 8057)</name>
    <name type="common">Streptomyces cattleya</name>
    <dbReference type="NCBI Taxonomy" id="1003195"/>
    <lineage>
        <taxon>Bacteria</taxon>
        <taxon>Bacillati</taxon>
        <taxon>Actinomycetota</taxon>
        <taxon>Actinomycetes</taxon>
        <taxon>Kitasatosporales</taxon>
        <taxon>Streptomycetaceae</taxon>
        <taxon>Streptantibioticus</taxon>
    </lineage>
</organism>
<evidence type="ECO:0008006" key="4">
    <source>
        <dbReference type="Google" id="ProtNLM"/>
    </source>
</evidence>
<keyword evidence="1" id="KW-0732">Signal</keyword>
<dbReference type="Gene3D" id="2.60.40.1890">
    <property type="entry name" value="PCu(A)C copper chaperone"/>
    <property type="match status" value="1"/>
</dbReference>
<dbReference type="RefSeq" id="WP_014143752.1">
    <property type="nucleotide sequence ID" value="NC_016111.1"/>
</dbReference>
<dbReference type="OrthoDB" id="9796962at2"/>
<accession>G8WU82</accession>
<gene>
    <name evidence="2" type="ordered locus">SCATT_30080</name>
</gene>
<dbReference type="InterPro" id="IPR058248">
    <property type="entry name" value="Lxx211020-like"/>
</dbReference>
<proteinExistence type="predicted"/>